<dbReference type="AlphaFoldDB" id="A0A975UCE7"/>
<keyword evidence="2" id="KW-1185">Reference proteome</keyword>
<sequence>MPLQNRVSPSGELLTDNARGSWLGNRGILHNEKKEIIRPWKHKNWVLCELSYKECRREVFSPNSYSELFFLDEATGLSAGHRPCTTCRRQRFDEFKQAWNAAQLSELKVDEIDKILHQDRAVRGGKKVTYTDKLANLPDGVFIELEGKPWLVWENELHEWRPDGYRARTEICGDLNVTVLTPKCMVEIINAGFIPQVDESVTS</sequence>
<evidence type="ECO:0000313" key="2">
    <source>
        <dbReference type="Proteomes" id="UP000694232"/>
    </source>
</evidence>
<proteinExistence type="predicted"/>
<organism evidence="1 2">
    <name type="scientific">Vibrio ostreae</name>
    <dbReference type="NCBI Taxonomy" id="2841925"/>
    <lineage>
        <taxon>Bacteria</taxon>
        <taxon>Pseudomonadati</taxon>
        <taxon>Pseudomonadota</taxon>
        <taxon>Gammaproteobacteria</taxon>
        <taxon>Vibrionales</taxon>
        <taxon>Vibrionaceae</taxon>
        <taxon>Vibrio</taxon>
    </lineage>
</organism>
<reference evidence="1" key="1">
    <citation type="submission" date="2021-06" db="EMBL/GenBank/DDBJ databases">
        <title>Vibrio nov. sp., novel gut bacterium isolated from Yellow Sea oyster.</title>
        <authorList>
            <person name="Muhammad N."/>
            <person name="Nguyen T.H."/>
            <person name="Lee Y.-J."/>
            <person name="Ko J."/>
            <person name="Kim S.-G."/>
        </authorList>
    </citation>
    <scope>NUCLEOTIDE SEQUENCE</scope>
    <source>
        <strain evidence="1">OG9-811</strain>
    </source>
</reference>
<protein>
    <submittedName>
        <fullName evidence="1">Uncharacterized protein</fullName>
    </submittedName>
</protein>
<accession>A0A975UCE7</accession>
<dbReference type="EMBL" id="CP076643">
    <property type="protein sequence ID" value="QXO19333.1"/>
    <property type="molecule type" value="Genomic_DNA"/>
</dbReference>
<name>A0A975UCE7_9VIBR</name>
<dbReference type="Proteomes" id="UP000694232">
    <property type="component" value="Chromosome 1"/>
</dbReference>
<dbReference type="KEGG" id="vos:KNV97_12630"/>
<gene>
    <name evidence="1" type="ORF">KNV97_12630</name>
</gene>
<evidence type="ECO:0000313" key="1">
    <source>
        <dbReference type="EMBL" id="QXO19333.1"/>
    </source>
</evidence>